<dbReference type="PROSITE" id="PS51257">
    <property type="entry name" value="PROKAR_LIPOPROTEIN"/>
    <property type="match status" value="1"/>
</dbReference>
<dbReference type="AlphaFoldDB" id="A0AAW5U1X6"/>
<feature type="chain" id="PRO_5043408935" evidence="1">
    <location>
        <begin position="22"/>
        <end position="329"/>
    </location>
</feature>
<accession>A0AAW5U1X6</accession>
<dbReference type="EMBL" id="JAPDUS010000019">
    <property type="protein sequence ID" value="MCW4094005.1"/>
    <property type="molecule type" value="Genomic_DNA"/>
</dbReference>
<dbReference type="Pfam" id="PF16151">
    <property type="entry name" value="DUF4859"/>
    <property type="match status" value="1"/>
</dbReference>
<dbReference type="InterPro" id="IPR032339">
    <property type="entry name" value="DUF4859"/>
</dbReference>
<dbReference type="RefSeq" id="WP_264960260.1">
    <property type="nucleotide sequence ID" value="NZ_JAPDUQ010000004.1"/>
</dbReference>
<keyword evidence="1" id="KW-0732">Signal</keyword>
<proteinExistence type="predicted"/>
<evidence type="ECO:0000256" key="1">
    <source>
        <dbReference type="SAM" id="SignalP"/>
    </source>
</evidence>
<gene>
    <name evidence="3" type="ORF">ONT05_10680</name>
</gene>
<evidence type="ECO:0000259" key="2">
    <source>
        <dbReference type="Pfam" id="PF16151"/>
    </source>
</evidence>
<sequence>MKKIFLYTMLACMAVSFGSCSDDPMDATEKHVYGENETPYLRTDASATIAYTAEFRKGHVEAKTIRLSDYAETIQTKLGMTVDELMSALESGNAVFYNINPSLGQWNKTAPTKGSTGWYYDNNGLICDQSSEVASVELDKANKALVIDVPENSAAGVSISANVGFAINNGKDYDDYVRFNFTIMVTDPSLIMANVTIPEGDYNTYSVKYADYEHAITTCLGMTVKELNDAVSNTENDIALYMVNADDSWNTTASYNTDAGVIGFWCTKDGTIQNWGSGCLYFVQAVDGSLNIGRYEKIASGTTGKVHCVLASKKDPSKYVEFIVNITFA</sequence>
<comment type="caution">
    <text evidence="3">The sequence shown here is derived from an EMBL/GenBank/DDBJ whole genome shotgun (WGS) entry which is preliminary data.</text>
</comment>
<organism evidence="3 4">
    <name type="scientific">Segatella copri</name>
    <dbReference type="NCBI Taxonomy" id="165179"/>
    <lineage>
        <taxon>Bacteria</taxon>
        <taxon>Pseudomonadati</taxon>
        <taxon>Bacteroidota</taxon>
        <taxon>Bacteroidia</taxon>
        <taxon>Bacteroidales</taxon>
        <taxon>Prevotellaceae</taxon>
        <taxon>Segatella</taxon>
    </lineage>
</organism>
<evidence type="ECO:0000313" key="4">
    <source>
        <dbReference type="Proteomes" id="UP001209074"/>
    </source>
</evidence>
<evidence type="ECO:0000313" key="3">
    <source>
        <dbReference type="EMBL" id="MCW4094005.1"/>
    </source>
</evidence>
<dbReference type="Proteomes" id="UP001209074">
    <property type="component" value="Unassembled WGS sequence"/>
</dbReference>
<feature type="domain" description="DUF4859" evidence="2">
    <location>
        <begin position="205"/>
        <end position="311"/>
    </location>
</feature>
<reference evidence="3" key="1">
    <citation type="submission" date="2022-11" db="EMBL/GenBank/DDBJ databases">
        <title>Genomic repertoires linked with pathogenic potency of arthritogenic Prevotella copri isolated from the gut of rheumatoid arthritis patients.</title>
        <authorList>
            <person name="Nii T."/>
            <person name="Maeda Y."/>
            <person name="Motooka D."/>
            <person name="Naito M."/>
            <person name="Matsumoto Y."/>
            <person name="Ogawa T."/>
            <person name="Oguro-Igashira E."/>
            <person name="Kishikawa T."/>
            <person name="Yamashita M."/>
            <person name="Koizumi S."/>
            <person name="Kurakawa T."/>
            <person name="Okumura R."/>
            <person name="Kayama H."/>
            <person name="Murakami M."/>
            <person name="Sakaguchi T."/>
            <person name="Das B."/>
            <person name="Nakamura S."/>
            <person name="Okada Y."/>
            <person name="Kumanogoh A."/>
            <person name="Takeda K."/>
        </authorList>
    </citation>
    <scope>NUCLEOTIDE SEQUENCE</scope>
    <source>
        <strain evidence="3">N016-13</strain>
    </source>
</reference>
<name>A0AAW5U1X6_9BACT</name>
<feature type="signal peptide" evidence="1">
    <location>
        <begin position="1"/>
        <end position="21"/>
    </location>
</feature>
<protein>
    <submittedName>
        <fullName evidence="3">DUF4859 domain-containing protein</fullName>
    </submittedName>
</protein>